<evidence type="ECO:0000313" key="10">
    <source>
        <dbReference type="Proteomes" id="UP001652461"/>
    </source>
</evidence>
<dbReference type="InterPro" id="IPR011010">
    <property type="entry name" value="DNA_brk_join_enz"/>
</dbReference>
<protein>
    <submittedName>
        <fullName evidence="9">Site-specific integrase</fullName>
    </submittedName>
</protein>
<dbReference type="CDD" id="cd01189">
    <property type="entry name" value="INT_ICEBs1_C_like"/>
    <property type="match status" value="1"/>
</dbReference>
<evidence type="ECO:0000256" key="3">
    <source>
        <dbReference type="ARBA" id="ARBA00022908"/>
    </source>
</evidence>
<evidence type="ECO:0000259" key="7">
    <source>
        <dbReference type="PROSITE" id="PS51898"/>
    </source>
</evidence>
<feature type="domain" description="Core-binding (CB)" evidence="8">
    <location>
        <begin position="13"/>
        <end position="102"/>
    </location>
</feature>
<dbReference type="Pfam" id="PF00589">
    <property type="entry name" value="Phage_integrase"/>
    <property type="match status" value="1"/>
</dbReference>
<evidence type="ECO:0000256" key="6">
    <source>
        <dbReference type="PROSITE-ProRule" id="PRU01248"/>
    </source>
</evidence>
<organism evidence="9 10">
    <name type="scientific">Laedolimicola ammoniilytica</name>
    <dbReference type="NCBI Taxonomy" id="2981771"/>
    <lineage>
        <taxon>Bacteria</taxon>
        <taxon>Bacillati</taxon>
        <taxon>Bacillota</taxon>
        <taxon>Clostridia</taxon>
        <taxon>Lachnospirales</taxon>
        <taxon>Lachnospiraceae</taxon>
        <taxon>Laedolimicola</taxon>
    </lineage>
</organism>
<feature type="domain" description="Tyr recombinase" evidence="7">
    <location>
        <begin position="125"/>
        <end position="320"/>
    </location>
</feature>
<comment type="caution">
    <text evidence="9">The sequence shown here is derived from an EMBL/GenBank/DDBJ whole genome shotgun (WGS) entry which is preliminary data.</text>
</comment>
<dbReference type="SUPFAM" id="SSF56349">
    <property type="entry name" value="DNA breaking-rejoining enzymes"/>
    <property type="match status" value="1"/>
</dbReference>
<keyword evidence="4 6" id="KW-0238">DNA-binding</keyword>
<evidence type="ECO:0000259" key="8">
    <source>
        <dbReference type="PROSITE" id="PS51900"/>
    </source>
</evidence>
<dbReference type="InterPro" id="IPR013762">
    <property type="entry name" value="Integrase-like_cat_sf"/>
</dbReference>
<sequence length="326" mass="37488">MKKELKQAENAKITVKMAVELWLSGKRLFAKPSTYAKYVHTVRSHILPHLGEMSVAEINTGYLTEYLRMLLQEGRVDGTGGLAPKTVHDIYVIIRSILKLAEETWDTANRVSRVSNLWRRTVYVPILDTASRKKLESWLFKNREDKRCLGVLLCLYTGMRLGEICALKWENIYLDEGFIRINSTLQRIQNVDAKEGEPRTQVVCSPPKSIASSRDIPLPRFILKLLESDPLRPDVDYFFLTGSTEFLEPRTYQNHFKQYLSVNEIQPINFHALRHTFATRCIAAGVDIKSLSEILGHSSVQMTLNYYVHPSMDDKRRQIEMLDQAG</sequence>
<evidence type="ECO:0000256" key="5">
    <source>
        <dbReference type="ARBA" id="ARBA00023172"/>
    </source>
</evidence>
<dbReference type="PANTHER" id="PTHR30349:SF41">
    <property type="entry name" value="INTEGRASE_RECOMBINASE PROTEIN MJ0367-RELATED"/>
    <property type="match status" value="1"/>
</dbReference>
<dbReference type="Gene3D" id="1.10.150.130">
    <property type="match status" value="1"/>
</dbReference>
<dbReference type="Proteomes" id="UP001652461">
    <property type="component" value="Unassembled WGS sequence"/>
</dbReference>
<dbReference type="PANTHER" id="PTHR30349">
    <property type="entry name" value="PHAGE INTEGRASE-RELATED"/>
    <property type="match status" value="1"/>
</dbReference>
<accession>A0ABT2RTP4</accession>
<gene>
    <name evidence="9" type="ORF">OCV63_01270</name>
</gene>
<evidence type="ECO:0000256" key="2">
    <source>
        <dbReference type="ARBA" id="ARBA00008857"/>
    </source>
</evidence>
<reference evidence="9 10" key="1">
    <citation type="journal article" date="2021" name="ISME Commun">
        <title>Automated analysis of genomic sequences facilitates high-throughput and comprehensive description of bacteria.</title>
        <authorList>
            <person name="Hitch T.C.A."/>
        </authorList>
    </citation>
    <scope>NUCLEOTIDE SEQUENCE [LARGE SCALE GENOMIC DNA]</scope>
    <source>
        <strain evidence="9 10">Sanger_04</strain>
    </source>
</reference>
<dbReference type="InterPro" id="IPR004107">
    <property type="entry name" value="Integrase_SAM-like_N"/>
</dbReference>
<dbReference type="PROSITE" id="PS51900">
    <property type="entry name" value="CB"/>
    <property type="match status" value="1"/>
</dbReference>
<keyword evidence="3" id="KW-0229">DNA integration</keyword>
<dbReference type="PROSITE" id="PS51898">
    <property type="entry name" value="TYR_RECOMBINASE"/>
    <property type="match status" value="1"/>
</dbReference>
<dbReference type="Pfam" id="PF14659">
    <property type="entry name" value="Phage_int_SAM_3"/>
    <property type="match status" value="1"/>
</dbReference>
<dbReference type="InterPro" id="IPR044068">
    <property type="entry name" value="CB"/>
</dbReference>
<dbReference type="Gene3D" id="1.10.443.10">
    <property type="entry name" value="Intergrase catalytic core"/>
    <property type="match status" value="1"/>
</dbReference>
<keyword evidence="10" id="KW-1185">Reference proteome</keyword>
<evidence type="ECO:0000313" key="9">
    <source>
        <dbReference type="EMBL" id="MCU6695532.1"/>
    </source>
</evidence>
<name>A0ABT2RTP4_9FIRM</name>
<comment type="function">
    <text evidence="1">Site-specific tyrosine recombinase, which acts by catalyzing the cutting and rejoining of the recombining DNA molecules.</text>
</comment>
<dbReference type="InterPro" id="IPR050090">
    <property type="entry name" value="Tyrosine_recombinase_XerCD"/>
</dbReference>
<dbReference type="EMBL" id="JAOQKC010000001">
    <property type="protein sequence ID" value="MCU6695532.1"/>
    <property type="molecule type" value="Genomic_DNA"/>
</dbReference>
<keyword evidence="5" id="KW-0233">DNA recombination</keyword>
<dbReference type="InterPro" id="IPR010998">
    <property type="entry name" value="Integrase_recombinase_N"/>
</dbReference>
<dbReference type="InterPro" id="IPR002104">
    <property type="entry name" value="Integrase_catalytic"/>
</dbReference>
<evidence type="ECO:0000256" key="4">
    <source>
        <dbReference type="ARBA" id="ARBA00023125"/>
    </source>
</evidence>
<dbReference type="RefSeq" id="WP_158361548.1">
    <property type="nucleotide sequence ID" value="NZ_JAOQKC010000001.1"/>
</dbReference>
<comment type="similarity">
    <text evidence="2">Belongs to the 'phage' integrase family.</text>
</comment>
<proteinExistence type="inferred from homology"/>
<evidence type="ECO:0000256" key="1">
    <source>
        <dbReference type="ARBA" id="ARBA00003283"/>
    </source>
</evidence>